<name>A0A7S4HU35_9EUKA</name>
<sequence>MPPLALASPSEAGAGPGQAHIPGYTGYQPGKREKFGLSSTEASREILANLTSTEDFHPLIPLEGKRPDSVYDAHIDKDGIASVMDGFAMTEKGNVGAKVIVNAGFTPAYLKHEKEAQARQLAHSDPHARAPFGVDPTGTSLGKVDYTTTSSDGAGKFSKESMASRLARRRLDRPRNEAGRIYRPDEFYD</sequence>
<dbReference type="EMBL" id="HBKO01013794">
    <property type="protein sequence ID" value="CAE2209425.1"/>
    <property type="molecule type" value="Transcribed_RNA"/>
</dbReference>
<gene>
    <name evidence="2" type="ORF">CPOL0286_LOCUS6222</name>
</gene>
<protein>
    <submittedName>
        <fullName evidence="2">Uncharacterized protein</fullName>
    </submittedName>
</protein>
<feature type="region of interest" description="Disordered" evidence="1">
    <location>
        <begin position="1"/>
        <end position="30"/>
    </location>
</feature>
<reference evidence="2" key="1">
    <citation type="submission" date="2021-01" db="EMBL/GenBank/DDBJ databases">
        <authorList>
            <person name="Corre E."/>
            <person name="Pelletier E."/>
            <person name="Niang G."/>
            <person name="Scheremetjew M."/>
            <person name="Finn R."/>
            <person name="Kale V."/>
            <person name="Holt S."/>
            <person name="Cochrane G."/>
            <person name="Meng A."/>
            <person name="Brown T."/>
            <person name="Cohen L."/>
        </authorList>
    </citation>
    <scope>NUCLEOTIDE SEQUENCE</scope>
    <source>
        <strain evidence="2">UIO037</strain>
    </source>
</reference>
<accession>A0A7S4HU35</accession>
<feature type="compositionally biased region" description="Basic and acidic residues" evidence="1">
    <location>
        <begin position="173"/>
        <end position="189"/>
    </location>
</feature>
<evidence type="ECO:0000256" key="1">
    <source>
        <dbReference type="SAM" id="MobiDB-lite"/>
    </source>
</evidence>
<evidence type="ECO:0000313" key="2">
    <source>
        <dbReference type="EMBL" id="CAE2209425.1"/>
    </source>
</evidence>
<feature type="region of interest" description="Disordered" evidence="1">
    <location>
        <begin position="127"/>
        <end position="189"/>
    </location>
</feature>
<proteinExistence type="predicted"/>
<organism evidence="2">
    <name type="scientific">Prymnesium polylepis</name>
    <dbReference type="NCBI Taxonomy" id="72548"/>
    <lineage>
        <taxon>Eukaryota</taxon>
        <taxon>Haptista</taxon>
        <taxon>Haptophyta</taxon>
        <taxon>Prymnesiophyceae</taxon>
        <taxon>Prymnesiales</taxon>
        <taxon>Prymnesiaceae</taxon>
        <taxon>Prymnesium</taxon>
    </lineage>
</organism>
<dbReference type="AlphaFoldDB" id="A0A7S4HU35"/>